<dbReference type="Gene3D" id="2.60.120.330">
    <property type="entry name" value="B-lactam Antibiotic, Isopenicillin N Synthase, Chain"/>
    <property type="match status" value="2"/>
</dbReference>
<evidence type="ECO:0000256" key="1">
    <source>
        <dbReference type="ARBA" id="ARBA00008056"/>
    </source>
</evidence>
<dbReference type="PANTHER" id="PTHR10209">
    <property type="entry name" value="OXIDOREDUCTASE, 2OG-FE II OXYGENASE FAMILY PROTEIN"/>
    <property type="match status" value="1"/>
</dbReference>
<evidence type="ECO:0000256" key="5">
    <source>
        <dbReference type="RuleBase" id="RU003682"/>
    </source>
</evidence>
<name>A0AAP0NQ51_9MAGN</name>
<protein>
    <recommendedName>
        <fullName evidence="6">Fe2OG dioxygenase domain-containing protein</fullName>
    </recommendedName>
</protein>
<dbReference type="Pfam" id="PF14226">
    <property type="entry name" value="DIOX_N"/>
    <property type="match status" value="1"/>
</dbReference>
<evidence type="ECO:0000313" key="8">
    <source>
        <dbReference type="Proteomes" id="UP001420932"/>
    </source>
</evidence>
<accession>A0AAP0NQ51</accession>
<reference evidence="7 8" key="1">
    <citation type="submission" date="2024-01" db="EMBL/GenBank/DDBJ databases">
        <title>Genome assemblies of Stephania.</title>
        <authorList>
            <person name="Yang L."/>
        </authorList>
    </citation>
    <scope>NUCLEOTIDE SEQUENCE [LARGE SCALE GENOMIC DNA]</scope>
    <source>
        <strain evidence="7">YNDBR</strain>
        <tissue evidence="7">Leaf</tissue>
    </source>
</reference>
<sequence>MVGHETLTHNNDDSYDRAKEVKDFDDSKIGVKGLVDSGLTTIPRFFHHPPQTLPSPSAAAASAAAAAAISIPIIDLSGDPATTSAQIRSAARTLGFFQITNHGVPSSLQSDLISAVRSFNDLPAASKSRFYTRDFAASGGVSFATNFDLFRSKAASWRDTIQIRTAGAAGEGVDWERCRRSCGGRWRSGIGGWLVVGHYYPWCPEADRTVGIASHTDPGVLTVLLQDGVGGLQVKHGDGWVDVVPLPGALVINVGDILQNPVVMILSNDEYKSVEHRVLANRFREPRISIAIFFNPGDREALYGPLPELISPEKPALYRQFKLSEFLRRFVTKELDGKSLINYFRL</sequence>
<keyword evidence="2 5" id="KW-0479">Metal-binding</keyword>
<evidence type="ECO:0000256" key="2">
    <source>
        <dbReference type="ARBA" id="ARBA00022723"/>
    </source>
</evidence>
<dbReference type="GO" id="GO:0046872">
    <property type="term" value="F:metal ion binding"/>
    <property type="evidence" value="ECO:0007669"/>
    <property type="project" value="UniProtKB-KW"/>
</dbReference>
<dbReference type="SUPFAM" id="SSF51197">
    <property type="entry name" value="Clavaminate synthase-like"/>
    <property type="match status" value="1"/>
</dbReference>
<evidence type="ECO:0000259" key="6">
    <source>
        <dbReference type="PROSITE" id="PS51471"/>
    </source>
</evidence>
<keyword evidence="4 5" id="KW-0408">Iron</keyword>
<dbReference type="PROSITE" id="PS51471">
    <property type="entry name" value="FE2OG_OXY"/>
    <property type="match status" value="1"/>
</dbReference>
<keyword evidence="3 5" id="KW-0560">Oxidoreductase</keyword>
<dbReference type="EMBL" id="JBBNAF010000009">
    <property type="protein sequence ID" value="KAK9115133.1"/>
    <property type="molecule type" value="Genomic_DNA"/>
</dbReference>
<comment type="caution">
    <text evidence="7">The sequence shown here is derived from an EMBL/GenBank/DDBJ whole genome shotgun (WGS) entry which is preliminary data.</text>
</comment>
<evidence type="ECO:0000256" key="3">
    <source>
        <dbReference type="ARBA" id="ARBA00023002"/>
    </source>
</evidence>
<evidence type="ECO:0000256" key="4">
    <source>
        <dbReference type="ARBA" id="ARBA00023004"/>
    </source>
</evidence>
<dbReference type="InterPro" id="IPR005123">
    <property type="entry name" value="Oxoglu/Fe-dep_dioxygenase_dom"/>
</dbReference>
<feature type="domain" description="Fe2OG dioxygenase" evidence="6">
    <location>
        <begin position="189"/>
        <end position="296"/>
    </location>
</feature>
<keyword evidence="8" id="KW-1185">Reference proteome</keyword>
<dbReference type="InterPro" id="IPR027443">
    <property type="entry name" value="IPNS-like_sf"/>
</dbReference>
<dbReference type="GO" id="GO:0051213">
    <property type="term" value="F:dioxygenase activity"/>
    <property type="evidence" value="ECO:0007669"/>
    <property type="project" value="UniProtKB-ARBA"/>
</dbReference>
<dbReference type="InterPro" id="IPR044861">
    <property type="entry name" value="IPNS-like_FE2OG_OXY"/>
</dbReference>
<dbReference type="InterPro" id="IPR026992">
    <property type="entry name" value="DIOX_N"/>
</dbReference>
<dbReference type="PANTHER" id="PTHR10209:SF751">
    <property type="entry name" value="OS06G0255100 PROTEIN"/>
    <property type="match status" value="1"/>
</dbReference>
<dbReference type="AlphaFoldDB" id="A0AAP0NQ51"/>
<dbReference type="Pfam" id="PF03171">
    <property type="entry name" value="2OG-FeII_Oxy"/>
    <property type="match status" value="1"/>
</dbReference>
<gene>
    <name evidence="7" type="ORF">Syun_021930</name>
</gene>
<evidence type="ECO:0000313" key="7">
    <source>
        <dbReference type="EMBL" id="KAK9115133.1"/>
    </source>
</evidence>
<organism evidence="7 8">
    <name type="scientific">Stephania yunnanensis</name>
    <dbReference type="NCBI Taxonomy" id="152371"/>
    <lineage>
        <taxon>Eukaryota</taxon>
        <taxon>Viridiplantae</taxon>
        <taxon>Streptophyta</taxon>
        <taxon>Embryophyta</taxon>
        <taxon>Tracheophyta</taxon>
        <taxon>Spermatophyta</taxon>
        <taxon>Magnoliopsida</taxon>
        <taxon>Ranunculales</taxon>
        <taxon>Menispermaceae</taxon>
        <taxon>Menispermoideae</taxon>
        <taxon>Cissampelideae</taxon>
        <taxon>Stephania</taxon>
    </lineage>
</organism>
<comment type="similarity">
    <text evidence="1 5">Belongs to the iron/ascorbate-dependent oxidoreductase family.</text>
</comment>
<dbReference type="Proteomes" id="UP001420932">
    <property type="component" value="Unassembled WGS sequence"/>
</dbReference>
<proteinExistence type="inferred from homology"/>